<gene>
    <name evidence="2" type="ORF">ECRASSUSDP1_LOCUS25415</name>
</gene>
<evidence type="ECO:0000313" key="2">
    <source>
        <dbReference type="EMBL" id="CAI2383899.1"/>
    </source>
</evidence>
<comment type="caution">
    <text evidence="2">The sequence shown here is derived from an EMBL/GenBank/DDBJ whole genome shotgun (WGS) entry which is preliminary data.</text>
</comment>
<accession>A0AAD2D7A1</accession>
<proteinExistence type="predicted"/>
<dbReference type="Proteomes" id="UP001295684">
    <property type="component" value="Unassembled WGS sequence"/>
</dbReference>
<reference evidence="2" key="1">
    <citation type="submission" date="2023-07" db="EMBL/GenBank/DDBJ databases">
        <authorList>
            <consortium name="AG Swart"/>
            <person name="Singh M."/>
            <person name="Singh A."/>
            <person name="Seah K."/>
            <person name="Emmerich C."/>
        </authorList>
    </citation>
    <scope>NUCLEOTIDE SEQUENCE</scope>
    <source>
        <strain evidence="2">DP1</strain>
    </source>
</reference>
<dbReference type="InterPro" id="IPR013094">
    <property type="entry name" value="AB_hydrolase_3"/>
</dbReference>
<dbReference type="PANTHER" id="PTHR23025">
    <property type="entry name" value="TRIACYLGLYCEROL LIPASE"/>
    <property type="match status" value="1"/>
</dbReference>
<dbReference type="PANTHER" id="PTHR23025:SF3">
    <property type="entry name" value="HORMONE-SENSITIVE LIPASE"/>
    <property type="match status" value="1"/>
</dbReference>
<sequence>MEERQSFVKSVRLDKKMTIKLNNTFDPANEKHKIFFPSEKEVNSDPFSFRLHNVAERVHSGTIGEILELIEKCEPQIEKYKGKLEAFLENDNEFNGTEESDIEFINQCNWKIESYILLFLVFKINLKIRKAKEDDPSISSEDFKPIEDIIQAEIDKTEGFDSTECIMERSIELQDVFPHFLTEEIEKFVHGKKYICIPAVKITLKVLERVLMQLKINMNLVKMNNNKNYPFKNVLIYTMKCCRLFDFLFSAALDDENDILYKNKLNEEADLLLDCLEFSTPKDVKLHRKNLLTGLNNMNYFIAVANQGFKDEGFFARCTKALSWAFYYKDKEELYKVDSQATLTMLHKDRWAKVMDIVRNHYIKKRINAKDTSFSIGLNTLIYIPNYPEDQLTTANIEDISPPNMMTHSLDLPFSVGLDVDYDHDRHIQVRVVANDDWNRVNWYYGNVIDPSLDPVYYEAIIIHLHGGGFILGSSGEAQPTIIRFCKDTGYPIFSVDYRLAPEYKYPSAISDCFLVYCWFRTYAEKYLRIKFGKILLYGESAGGNCLLGVTSLCIQKGIEPPDGITSVYAAIGCGMNIFSPSLLFSLDDPILNASFLSICCQEYVDDETHLKQHYTLSPKFIPKEILKKFPPIRMIICGLDPLRDEQIRFVYKCASFDLNIHATEYRYLTHMCLGHNQEPYKLKEASKFLEQISYYISELGKMH</sequence>
<dbReference type="AlphaFoldDB" id="A0AAD2D7A1"/>
<name>A0AAD2D7A1_EUPCR</name>
<dbReference type="SUPFAM" id="SSF53474">
    <property type="entry name" value="alpha/beta-Hydrolases"/>
    <property type="match status" value="1"/>
</dbReference>
<dbReference type="Gene3D" id="3.40.50.1820">
    <property type="entry name" value="alpha/beta hydrolase"/>
    <property type="match status" value="1"/>
</dbReference>
<dbReference type="Pfam" id="PF07859">
    <property type="entry name" value="Abhydrolase_3"/>
    <property type="match status" value="1"/>
</dbReference>
<evidence type="ECO:0000259" key="1">
    <source>
        <dbReference type="Pfam" id="PF07859"/>
    </source>
</evidence>
<protein>
    <recommendedName>
        <fullName evidence="1">Alpha/beta hydrolase fold-3 domain-containing protein</fullName>
    </recommendedName>
</protein>
<evidence type="ECO:0000313" key="3">
    <source>
        <dbReference type="Proteomes" id="UP001295684"/>
    </source>
</evidence>
<dbReference type="GO" id="GO:0019433">
    <property type="term" value="P:triglyceride catabolic process"/>
    <property type="evidence" value="ECO:0007669"/>
    <property type="project" value="TreeGrafter"/>
</dbReference>
<dbReference type="InterPro" id="IPR029058">
    <property type="entry name" value="AB_hydrolase_fold"/>
</dbReference>
<dbReference type="GO" id="GO:0004771">
    <property type="term" value="F:sterol ester esterase activity"/>
    <property type="evidence" value="ECO:0007669"/>
    <property type="project" value="TreeGrafter"/>
</dbReference>
<dbReference type="GO" id="GO:0005829">
    <property type="term" value="C:cytosol"/>
    <property type="evidence" value="ECO:0007669"/>
    <property type="project" value="TreeGrafter"/>
</dbReference>
<dbReference type="GO" id="GO:0004806">
    <property type="term" value="F:triacylglycerol lipase activity"/>
    <property type="evidence" value="ECO:0007669"/>
    <property type="project" value="TreeGrafter"/>
</dbReference>
<dbReference type="EMBL" id="CAMPGE010026205">
    <property type="protein sequence ID" value="CAI2383899.1"/>
    <property type="molecule type" value="Genomic_DNA"/>
</dbReference>
<keyword evidence="3" id="KW-1185">Reference proteome</keyword>
<feature type="domain" description="Alpha/beta hydrolase fold-3" evidence="1">
    <location>
        <begin position="462"/>
        <end position="673"/>
    </location>
</feature>
<organism evidence="2 3">
    <name type="scientific">Euplotes crassus</name>
    <dbReference type="NCBI Taxonomy" id="5936"/>
    <lineage>
        <taxon>Eukaryota</taxon>
        <taxon>Sar</taxon>
        <taxon>Alveolata</taxon>
        <taxon>Ciliophora</taxon>
        <taxon>Intramacronucleata</taxon>
        <taxon>Spirotrichea</taxon>
        <taxon>Hypotrichia</taxon>
        <taxon>Euplotida</taxon>
        <taxon>Euplotidae</taxon>
        <taxon>Moneuplotes</taxon>
    </lineage>
</organism>